<protein>
    <recommendedName>
        <fullName evidence="4">Enoyl-CoA hydratase</fullName>
    </recommendedName>
</protein>
<feature type="transmembrane region" description="Helical" evidence="2">
    <location>
        <begin position="100"/>
        <end position="118"/>
    </location>
</feature>
<proteinExistence type="inferred from homology"/>
<reference evidence="3" key="1">
    <citation type="submission" date="2018-05" db="EMBL/GenBank/DDBJ databases">
        <authorList>
            <person name="Lanie J.A."/>
            <person name="Ng W.-L."/>
            <person name="Kazmierczak K.M."/>
            <person name="Andrzejewski T.M."/>
            <person name="Davidsen T.M."/>
            <person name="Wayne K.J."/>
            <person name="Tettelin H."/>
            <person name="Glass J.I."/>
            <person name="Rusch D."/>
            <person name="Podicherti R."/>
            <person name="Tsui H.-C.T."/>
            <person name="Winkler M.E."/>
        </authorList>
    </citation>
    <scope>NUCLEOTIDE SEQUENCE</scope>
</reference>
<dbReference type="CDD" id="cd06558">
    <property type="entry name" value="crotonase-like"/>
    <property type="match status" value="1"/>
</dbReference>
<comment type="similarity">
    <text evidence="1">Belongs to the enoyl-CoA hydratase/isomerase family.</text>
</comment>
<evidence type="ECO:0008006" key="4">
    <source>
        <dbReference type="Google" id="ProtNLM"/>
    </source>
</evidence>
<evidence type="ECO:0000256" key="2">
    <source>
        <dbReference type="SAM" id="Phobius"/>
    </source>
</evidence>
<name>A0A381TYA0_9ZZZZ</name>
<dbReference type="InterPro" id="IPR001753">
    <property type="entry name" value="Enoyl-CoA_hydra/iso"/>
</dbReference>
<evidence type="ECO:0000313" key="3">
    <source>
        <dbReference type="EMBL" id="SVA21006.1"/>
    </source>
</evidence>
<dbReference type="Gene3D" id="1.10.12.10">
    <property type="entry name" value="Lyase 2-enoyl-coa Hydratase, Chain A, domain 2"/>
    <property type="match status" value="1"/>
</dbReference>
<organism evidence="3">
    <name type="scientific">marine metagenome</name>
    <dbReference type="NCBI Taxonomy" id="408172"/>
    <lineage>
        <taxon>unclassified sequences</taxon>
        <taxon>metagenomes</taxon>
        <taxon>ecological metagenomes</taxon>
    </lineage>
</organism>
<dbReference type="Pfam" id="PF00378">
    <property type="entry name" value="ECH_1"/>
    <property type="match status" value="1"/>
</dbReference>
<evidence type="ECO:0000256" key="1">
    <source>
        <dbReference type="ARBA" id="ARBA00005254"/>
    </source>
</evidence>
<dbReference type="InterPro" id="IPR029045">
    <property type="entry name" value="ClpP/crotonase-like_dom_sf"/>
</dbReference>
<keyword evidence="2" id="KW-0472">Membrane</keyword>
<sequence length="260" mass="28442">MDKSVLIEIEKNIATITLNRPERYNAVNQDLVDGINHCLSIAEKDENVRAVVLTGNGKGFCAGADMSVFGGEVTAEQRRDYIIEQYQPLMKRFFSMNKPIIGAINGTAAGVGAAFALACDLRVMSKESALLYAFVNIGLGPDGGASWLLARQVGYSKAFEISISGKKVFGEECSKLGLTNRIVEEEDILNDAKKWAHELSVRPTLAIGIAKADMMYSMDNNLNDTIAFEAQKQVLAFNSYDLKEGVTAFIEKRPAKFLGK</sequence>
<dbReference type="SUPFAM" id="SSF52096">
    <property type="entry name" value="ClpP/crotonase"/>
    <property type="match status" value="1"/>
</dbReference>
<keyword evidence="2" id="KW-1133">Transmembrane helix</keyword>
<dbReference type="Gene3D" id="3.90.226.10">
    <property type="entry name" value="2-enoyl-CoA Hydratase, Chain A, domain 1"/>
    <property type="match status" value="1"/>
</dbReference>
<dbReference type="AlphaFoldDB" id="A0A381TYA0"/>
<keyword evidence="2" id="KW-0812">Transmembrane</keyword>
<feature type="transmembrane region" description="Helical" evidence="2">
    <location>
        <begin position="130"/>
        <end position="150"/>
    </location>
</feature>
<dbReference type="PANTHER" id="PTHR43802">
    <property type="entry name" value="ENOYL-COA HYDRATASE"/>
    <property type="match status" value="1"/>
</dbReference>
<accession>A0A381TYA0</accession>
<dbReference type="EMBL" id="UINC01005386">
    <property type="protein sequence ID" value="SVA21006.1"/>
    <property type="molecule type" value="Genomic_DNA"/>
</dbReference>
<gene>
    <name evidence="3" type="ORF">METZ01_LOCUS73860</name>
</gene>
<dbReference type="InterPro" id="IPR014748">
    <property type="entry name" value="Enoyl-CoA_hydra_C"/>
</dbReference>
<dbReference type="PANTHER" id="PTHR43802:SF1">
    <property type="entry name" value="IP11341P-RELATED"/>
    <property type="match status" value="1"/>
</dbReference>